<dbReference type="Proteomes" id="UP001500449">
    <property type="component" value="Unassembled WGS sequence"/>
</dbReference>
<dbReference type="Pfam" id="PF03099">
    <property type="entry name" value="BPL_LplA_LipB"/>
    <property type="match status" value="1"/>
</dbReference>
<evidence type="ECO:0000313" key="8">
    <source>
        <dbReference type="Proteomes" id="UP001500449"/>
    </source>
</evidence>
<dbReference type="InterPro" id="IPR004143">
    <property type="entry name" value="BPL_LPL_catalytic"/>
</dbReference>
<evidence type="ECO:0000256" key="1">
    <source>
        <dbReference type="ARBA" id="ARBA00022598"/>
    </source>
</evidence>
<dbReference type="Gene3D" id="2.30.30.100">
    <property type="match status" value="1"/>
</dbReference>
<keyword evidence="3" id="KW-0067">ATP-binding</keyword>
<dbReference type="EC" id="6.3.4.15" evidence="5"/>
<dbReference type="CDD" id="cd16442">
    <property type="entry name" value="BPL"/>
    <property type="match status" value="1"/>
</dbReference>
<dbReference type="InterPro" id="IPR008988">
    <property type="entry name" value="Transcriptional_repressor_C"/>
</dbReference>
<dbReference type="NCBIfam" id="TIGR00121">
    <property type="entry name" value="birA_ligase"/>
    <property type="match status" value="1"/>
</dbReference>
<sequence>MSSPSSDPVPYDVHALRHALLGPAGRWTQLDVVDETGSTNADLTAAALAGAPDGSVLVTEHQTSGRGRLDRGWESPRGSGIAVSVLWRPEGVPAERLGWLPMLAGVALLDAVHEVAPGLEAGLKWPNDLLLGAQRRKGAGILAEMTPVSGGGPGVVVGLGVNVGAPEGTLPPTATSPAAEGYPVDRTALLIALVRNLGEREAAWRAAAGDADESGLRGDYRAGCLSLGSEVRVELPGGSAIVGIAEDVDTSGQLLVLEPDGRRRSVAAGDIVHLRPADRPES</sequence>
<protein>
    <recommendedName>
        <fullName evidence="5">biotin--[biotin carboxyl-carrier protein] ligase</fullName>
        <ecNumber evidence="5">6.3.4.15</ecNumber>
    </recommendedName>
</protein>
<dbReference type="InterPro" id="IPR045864">
    <property type="entry name" value="aa-tRNA-synth_II/BPL/LPL"/>
</dbReference>
<comment type="caution">
    <text evidence="7">The sequence shown here is derived from an EMBL/GenBank/DDBJ whole genome shotgun (WGS) entry which is preliminary data.</text>
</comment>
<dbReference type="Pfam" id="PF02237">
    <property type="entry name" value="BPL_C"/>
    <property type="match status" value="1"/>
</dbReference>
<dbReference type="EMBL" id="BAAAQK010000028">
    <property type="protein sequence ID" value="GAA1876456.1"/>
    <property type="molecule type" value="Genomic_DNA"/>
</dbReference>
<evidence type="ECO:0000256" key="3">
    <source>
        <dbReference type="ARBA" id="ARBA00022840"/>
    </source>
</evidence>
<feature type="domain" description="BPL/LPL catalytic" evidence="6">
    <location>
        <begin position="20"/>
        <end position="205"/>
    </location>
</feature>
<keyword evidence="1 7" id="KW-0436">Ligase</keyword>
<keyword evidence="8" id="KW-1185">Reference proteome</keyword>
<reference evidence="7 8" key="1">
    <citation type="journal article" date="2019" name="Int. J. Syst. Evol. Microbiol.">
        <title>The Global Catalogue of Microorganisms (GCM) 10K type strain sequencing project: providing services to taxonomists for standard genome sequencing and annotation.</title>
        <authorList>
            <consortium name="The Broad Institute Genomics Platform"/>
            <consortium name="The Broad Institute Genome Sequencing Center for Infectious Disease"/>
            <person name="Wu L."/>
            <person name="Ma J."/>
        </authorList>
    </citation>
    <scope>NUCLEOTIDE SEQUENCE [LARGE SCALE GENOMIC DNA]</scope>
    <source>
        <strain evidence="7 8">JCM 16009</strain>
    </source>
</reference>
<proteinExistence type="predicted"/>
<dbReference type="SUPFAM" id="SSF50037">
    <property type="entry name" value="C-terminal domain of transcriptional repressors"/>
    <property type="match status" value="1"/>
</dbReference>
<dbReference type="Gene3D" id="3.30.930.10">
    <property type="entry name" value="Bira Bifunctional Protein, Domain 2"/>
    <property type="match status" value="1"/>
</dbReference>
<keyword evidence="4" id="KW-0092">Biotin</keyword>
<accession>A0ABN2NS61</accession>
<evidence type="ECO:0000256" key="5">
    <source>
        <dbReference type="ARBA" id="ARBA00024227"/>
    </source>
</evidence>
<dbReference type="RefSeq" id="WP_344426641.1">
    <property type="nucleotide sequence ID" value="NZ_BAAAQK010000028.1"/>
</dbReference>
<dbReference type="InterPro" id="IPR004408">
    <property type="entry name" value="Biotin_CoA_COase_ligase"/>
</dbReference>
<dbReference type="PANTHER" id="PTHR12835:SF5">
    <property type="entry name" value="BIOTIN--PROTEIN LIGASE"/>
    <property type="match status" value="1"/>
</dbReference>
<organism evidence="7 8">
    <name type="scientific">Pseudonocardia ailaonensis</name>
    <dbReference type="NCBI Taxonomy" id="367279"/>
    <lineage>
        <taxon>Bacteria</taxon>
        <taxon>Bacillati</taxon>
        <taxon>Actinomycetota</taxon>
        <taxon>Actinomycetes</taxon>
        <taxon>Pseudonocardiales</taxon>
        <taxon>Pseudonocardiaceae</taxon>
        <taxon>Pseudonocardia</taxon>
    </lineage>
</organism>
<evidence type="ECO:0000259" key="6">
    <source>
        <dbReference type="PROSITE" id="PS51733"/>
    </source>
</evidence>
<dbReference type="SUPFAM" id="SSF55681">
    <property type="entry name" value="Class II aaRS and biotin synthetases"/>
    <property type="match status" value="1"/>
</dbReference>
<dbReference type="GO" id="GO:0016874">
    <property type="term" value="F:ligase activity"/>
    <property type="evidence" value="ECO:0007669"/>
    <property type="project" value="UniProtKB-KW"/>
</dbReference>
<evidence type="ECO:0000256" key="4">
    <source>
        <dbReference type="ARBA" id="ARBA00023267"/>
    </source>
</evidence>
<dbReference type="PROSITE" id="PS51733">
    <property type="entry name" value="BPL_LPL_CATALYTIC"/>
    <property type="match status" value="1"/>
</dbReference>
<dbReference type="PANTHER" id="PTHR12835">
    <property type="entry name" value="BIOTIN PROTEIN LIGASE"/>
    <property type="match status" value="1"/>
</dbReference>
<gene>
    <name evidence="7" type="ORF">GCM10009836_67290</name>
</gene>
<name>A0ABN2NS61_9PSEU</name>
<evidence type="ECO:0000313" key="7">
    <source>
        <dbReference type="EMBL" id="GAA1876456.1"/>
    </source>
</evidence>
<dbReference type="InterPro" id="IPR003142">
    <property type="entry name" value="BPL_C"/>
</dbReference>
<evidence type="ECO:0000256" key="2">
    <source>
        <dbReference type="ARBA" id="ARBA00022741"/>
    </source>
</evidence>
<keyword evidence="2" id="KW-0547">Nucleotide-binding</keyword>